<dbReference type="CTD" id="20324249"/>
<dbReference type="RefSeq" id="XP_009174613.1">
    <property type="nucleotide sequence ID" value="XM_009176349.1"/>
</dbReference>
<dbReference type="EMBL" id="KL596952">
    <property type="protein sequence ID" value="KER21637.1"/>
    <property type="molecule type" value="Genomic_DNA"/>
</dbReference>
<reference evidence="1 2" key="1">
    <citation type="submission" date="2013-11" db="EMBL/GenBank/DDBJ databases">
        <title>Opisthorchis viverrini - life in the bile duct.</title>
        <authorList>
            <person name="Young N.D."/>
            <person name="Nagarajan N."/>
            <person name="Lin S.J."/>
            <person name="Korhonen P.K."/>
            <person name="Jex A.R."/>
            <person name="Hall R.S."/>
            <person name="Safavi-Hemami H."/>
            <person name="Kaewkong W."/>
            <person name="Bertrand D."/>
            <person name="Gao S."/>
            <person name="Seet Q."/>
            <person name="Wongkham S."/>
            <person name="Teh B.T."/>
            <person name="Wongkham C."/>
            <person name="Intapan P.M."/>
            <person name="Maleewong W."/>
            <person name="Yang X."/>
            <person name="Hu M."/>
            <person name="Wang Z."/>
            <person name="Hofmann A."/>
            <person name="Sternberg P.W."/>
            <person name="Tan P."/>
            <person name="Wang J."/>
            <person name="Gasser R.B."/>
        </authorList>
    </citation>
    <scope>NUCLEOTIDE SEQUENCE [LARGE SCALE GENOMIC DNA]</scope>
</reference>
<accession>A0A074Z7T9</accession>
<gene>
    <name evidence="1" type="ORF">T265_10081</name>
</gene>
<sequence length="59" mass="6798">MTATRHRTFPTVFRQDIFGFWFNAYPVDFANPDASQDKSNAADCFGSIFMKHARRYTGS</sequence>
<dbReference type="Proteomes" id="UP000054324">
    <property type="component" value="Unassembled WGS sequence"/>
</dbReference>
<dbReference type="KEGG" id="ovi:T265_10081"/>
<proteinExistence type="predicted"/>
<keyword evidence="2" id="KW-1185">Reference proteome</keyword>
<organism evidence="1 2">
    <name type="scientific">Opisthorchis viverrini</name>
    <name type="common">Southeast Asian liver fluke</name>
    <dbReference type="NCBI Taxonomy" id="6198"/>
    <lineage>
        <taxon>Eukaryota</taxon>
        <taxon>Metazoa</taxon>
        <taxon>Spiralia</taxon>
        <taxon>Lophotrochozoa</taxon>
        <taxon>Platyhelminthes</taxon>
        <taxon>Trematoda</taxon>
        <taxon>Digenea</taxon>
        <taxon>Opisthorchiida</taxon>
        <taxon>Opisthorchiata</taxon>
        <taxon>Opisthorchiidae</taxon>
        <taxon>Opisthorchis</taxon>
    </lineage>
</organism>
<dbReference type="GeneID" id="20324249"/>
<evidence type="ECO:0000313" key="2">
    <source>
        <dbReference type="Proteomes" id="UP000054324"/>
    </source>
</evidence>
<protein>
    <submittedName>
        <fullName evidence="1">Uncharacterized protein</fullName>
    </submittedName>
</protein>
<name>A0A074Z7T9_OPIVI</name>
<dbReference type="AlphaFoldDB" id="A0A074Z7T9"/>
<evidence type="ECO:0000313" key="1">
    <source>
        <dbReference type="EMBL" id="KER21637.1"/>
    </source>
</evidence>